<dbReference type="EMBL" id="VSRR010145310">
    <property type="protein sequence ID" value="MPD05293.1"/>
    <property type="molecule type" value="Genomic_DNA"/>
</dbReference>
<organism evidence="1 2">
    <name type="scientific">Portunus trituberculatus</name>
    <name type="common">Swimming crab</name>
    <name type="synonym">Neptunus trituberculatus</name>
    <dbReference type="NCBI Taxonomy" id="210409"/>
    <lineage>
        <taxon>Eukaryota</taxon>
        <taxon>Metazoa</taxon>
        <taxon>Ecdysozoa</taxon>
        <taxon>Arthropoda</taxon>
        <taxon>Crustacea</taxon>
        <taxon>Multicrustacea</taxon>
        <taxon>Malacostraca</taxon>
        <taxon>Eumalacostraca</taxon>
        <taxon>Eucarida</taxon>
        <taxon>Decapoda</taxon>
        <taxon>Pleocyemata</taxon>
        <taxon>Brachyura</taxon>
        <taxon>Eubrachyura</taxon>
        <taxon>Portunoidea</taxon>
        <taxon>Portunidae</taxon>
        <taxon>Portuninae</taxon>
        <taxon>Portunus</taxon>
    </lineage>
</organism>
<dbReference type="Proteomes" id="UP000324222">
    <property type="component" value="Unassembled WGS sequence"/>
</dbReference>
<gene>
    <name evidence="1" type="ORF">E2C01_101026</name>
</gene>
<proteinExistence type="predicted"/>
<sequence>MSAASDLRRTLPTRRRACLRRAPPITMNQSYPSANPATLKIIFRITYDFHRRRNCSHEGLSRRLIKMKVGRRVEVSSDVGRGSCRQRSCTIVIQAEAESTPVAVCSPPLHHHQHYHKFSSAYLGGD</sequence>
<keyword evidence="2" id="KW-1185">Reference proteome</keyword>
<name>A0A5B7K9K3_PORTR</name>
<protein>
    <submittedName>
        <fullName evidence="1">Uncharacterized protein</fullName>
    </submittedName>
</protein>
<evidence type="ECO:0000313" key="1">
    <source>
        <dbReference type="EMBL" id="MPD05293.1"/>
    </source>
</evidence>
<evidence type="ECO:0000313" key="2">
    <source>
        <dbReference type="Proteomes" id="UP000324222"/>
    </source>
</evidence>
<accession>A0A5B7K9K3</accession>
<reference evidence="1 2" key="1">
    <citation type="submission" date="2019-05" db="EMBL/GenBank/DDBJ databases">
        <title>Another draft genome of Portunus trituberculatus and its Hox gene families provides insights of decapod evolution.</title>
        <authorList>
            <person name="Jeong J.-H."/>
            <person name="Song I."/>
            <person name="Kim S."/>
            <person name="Choi T."/>
            <person name="Kim D."/>
            <person name="Ryu S."/>
            <person name="Kim W."/>
        </authorList>
    </citation>
    <scope>NUCLEOTIDE SEQUENCE [LARGE SCALE GENOMIC DNA]</scope>
    <source>
        <tissue evidence="1">Muscle</tissue>
    </source>
</reference>
<dbReference type="AlphaFoldDB" id="A0A5B7K9K3"/>
<comment type="caution">
    <text evidence="1">The sequence shown here is derived from an EMBL/GenBank/DDBJ whole genome shotgun (WGS) entry which is preliminary data.</text>
</comment>